<dbReference type="GO" id="GO:0006006">
    <property type="term" value="P:glucose metabolic process"/>
    <property type="evidence" value="ECO:0007669"/>
    <property type="project" value="TreeGrafter"/>
</dbReference>
<evidence type="ECO:0000256" key="9">
    <source>
        <dbReference type="ARBA" id="ARBA00044613"/>
    </source>
</evidence>
<dbReference type="GO" id="GO:0006096">
    <property type="term" value="P:glycolytic process"/>
    <property type="evidence" value="ECO:0007669"/>
    <property type="project" value="UniProtKB-KW"/>
</dbReference>
<dbReference type="PANTHER" id="PTHR19443">
    <property type="entry name" value="HEXOKINASE"/>
    <property type="match status" value="1"/>
</dbReference>
<reference evidence="14" key="1">
    <citation type="submission" date="2023-03" db="EMBL/GenBank/DDBJ databases">
        <title>Massive genome expansion in bonnet fungi (Mycena s.s.) driven by repeated elements and novel gene families across ecological guilds.</title>
        <authorList>
            <consortium name="Lawrence Berkeley National Laboratory"/>
            <person name="Harder C.B."/>
            <person name="Miyauchi S."/>
            <person name="Viragh M."/>
            <person name="Kuo A."/>
            <person name="Thoen E."/>
            <person name="Andreopoulos B."/>
            <person name="Lu D."/>
            <person name="Skrede I."/>
            <person name="Drula E."/>
            <person name="Henrissat B."/>
            <person name="Morin E."/>
            <person name="Kohler A."/>
            <person name="Barry K."/>
            <person name="LaButti K."/>
            <person name="Morin E."/>
            <person name="Salamov A."/>
            <person name="Lipzen A."/>
            <person name="Mereny Z."/>
            <person name="Hegedus B."/>
            <person name="Baldrian P."/>
            <person name="Stursova M."/>
            <person name="Weitz H."/>
            <person name="Taylor A."/>
            <person name="Grigoriev I.V."/>
            <person name="Nagy L.G."/>
            <person name="Martin F."/>
            <person name="Kauserud H."/>
        </authorList>
    </citation>
    <scope>NUCLEOTIDE SEQUENCE</scope>
    <source>
        <strain evidence="14">CBHHK067</strain>
    </source>
</reference>
<dbReference type="Gene3D" id="3.40.367.20">
    <property type="match status" value="1"/>
</dbReference>
<dbReference type="PRINTS" id="PR00475">
    <property type="entry name" value="HEXOKINASE"/>
</dbReference>
<dbReference type="InterPro" id="IPR043129">
    <property type="entry name" value="ATPase_NBD"/>
</dbReference>
<dbReference type="InterPro" id="IPR022673">
    <property type="entry name" value="Hexokinase_C"/>
</dbReference>
<evidence type="ECO:0000256" key="10">
    <source>
        <dbReference type="ARBA" id="ARBA00047905"/>
    </source>
</evidence>
<comment type="pathway">
    <text evidence="2">Carbohydrate metabolism; hexose metabolism.</text>
</comment>
<keyword evidence="4 11" id="KW-0808">Transferase</keyword>
<dbReference type="FunFam" id="3.40.367.20:FF:000009">
    <property type="entry name" value="Phosphotransferase"/>
    <property type="match status" value="1"/>
</dbReference>
<accession>A0AAD7D7K3</accession>
<dbReference type="Pfam" id="PF03727">
    <property type="entry name" value="Hexokinase_2"/>
    <property type="match status" value="1"/>
</dbReference>
<comment type="pathway">
    <text evidence="1">Carbohydrate degradation; glycolysis; D-glyceraldehyde 3-phosphate and glycerone phosphate from D-glucose: step 1/4.</text>
</comment>
<dbReference type="GO" id="GO:0019158">
    <property type="term" value="F:mannokinase activity"/>
    <property type="evidence" value="ECO:0007669"/>
    <property type="project" value="TreeGrafter"/>
</dbReference>
<comment type="caution">
    <text evidence="14">The sequence shown here is derived from an EMBL/GenBank/DDBJ whole genome shotgun (WGS) entry which is preliminary data.</text>
</comment>
<keyword evidence="6 11" id="KW-0418">Kinase</keyword>
<dbReference type="GO" id="GO:0005536">
    <property type="term" value="F:D-glucose binding"/>
    <property type="evidence" value="ECO:0007669"/>
    <property type="project" value="InterPro"/>
</dbReference>
<evidence type="ECO:0000256" key="2">
    <source>
        <dbReference type="ARBA" id="ARBA00005028"/>
    </source>
</evidence>
<gene>
    <name evidence="14" type="ORF">B0H17DRAFT_1074275</name>
</gene>
<dbReference type="GO" id="GO:0004340">
    <property type="term" value="F:glucokinase activity"/>
    <property type="evidence" value="ECO:0007669"/>
    <property type="project" value="TreeGrafter"/>
</dbReference>
<name>A0AAD7D7K3_MYCRO</name>
<keyword evidence="15" id="KW-1185">Reference proteome</keyword>
<dbReference type="Gene3D" id="3.30.420.40">
    <property type="match status" value="1"/>
</dbReference>
<dbReference type="InterPro" id="IPR022672">
    <property type="entry name" value="Hexokinase_N"/>
</dbReference>
<dbReference type="EC" id="2.7.1.-" evidence="11"/>
<dbReference type="GO" id="GO:0008865">
    <property type="term" value="F:fructokinase activity"/>
    <property type="evidence" value="ECO:0007669"/>
    <property type="project" value="TreeGrafter"/>
</dbReference>
<evidence type="ECO:0000256" key="8">
    <source>
        <dbReference type="ARBA" id="ARBA00023152"/>
    </source>
</evidence>
<organism evidence="14 15">
    <name type="scientific">Mycena rosella</name>
    <name type="common">Pink bonnet</name>
    <name type="synonym">Agaricus rosellus</name>
    <dbReference type="NCBI Taxonomy" id="1033263"/>
    <lineage>
        <taxon>Eukaryota</taxon>
        <taxon>Fungi</taxon>
        <taxon>Dikarya</taxon>
        <taxon>Basidiomycota</taxon>
        <taxon>Agaricomycotina</taxon>
        <taxon>Agaricomycetes</taxon>
        <taxon>Agaricomycetidae</taxon>
        <taxon>Agaricales</taxon>
        <taxon>Marasmiineae</taxon>
        <taxon>Mycenaceae</taxon>
        <taxon>Mycena</taxon>
    </lineage>
</organism>
<protein>
    <recommendedName>
        <fullName evidence="11">Phosphotransferase</fullName>
        <ecNumber evidence="11">2.7.1.-</ecNumber>
    </recommendedName>
</protein>
<dbReference type="PROSITE" id="PS00378">
    <property type="entry name" value="HEXOKINASE_1"/>
    <property type="match status" value="1"/>
</dbReference>
<dbReference type="GO" id="GO:0001678">
    <property type="term" value="P:intracellular glucose homeostasis"/>
    <property type="evidence" value="ECO:0007669"/>
    <property type="project" value="InterPro"/>
</dbReference>
<evidence type="ECO:0000313" key="15">
    <source>
        <dbReference type="Proteomes" id="UP001221757"/>
    </source>
</evidence>
<dbReference type="GO" id="GO:0005829">
    <property type="term" value="C:cytosol"/>
    <property type="evidence" value="ECO:0007669"/>
    <property type="project" value="TreeGrafter"/>
</dbReference>
<dbReference type="Pfam" id="PF00349">
    <property type="entry name" value="Hexokinase_1"/>
    <property type="match status" value="1"/>
</dbReference>
<dbReference type="SUPFAM" id="SSF53067">
    <property type="entry name" value="Actin-like ATPase domain"/>
    <property type="match status" value="2"/>
</dbReference>
<keyword evidence="5 11" id="KW-0547">Nucleotide-binding</keyword>
<evidence type="ECO:0000256" key="5">
    <source>
        <dbReference type="ARBA" id="ARBA00022741"/>
    </source>
</evidence>
<dbReference type="Proteomes" id="UP001221757">
    <property type="component" value="Unassembled WGS sequence"/>
</dbReference>
<evidence type="ECO:0000256" key="11">
    <source>
        <dbReference type="RuleBase" id="RU362007"/>
    </source>
</evidence>
<evidence type="ECO:0000313" key="14">
    <source>
        <dbReference type="EMBL" id="KAJ7683316.1"/>
    </source>
</evidence>
<dbReference type="GO" id="GO:0005739">
    <property type="term" value="C:mitochondrion"/>
    <property type="evidence" value="ECO:0007669"/>
    <property type="project" value="TreeGrafter"/>
</dbReference>
<dbReference type="GO" id="GO:0006013">
    <property type="term" value="P:mannose metabolic process"/>
    <property type="evidence" value="ECO:0007669"/>
    <property type="project" value="TreeGrafter"/>
</dbReference>
<comment type="catalytic activity">
    <reaction evidence="9">
        <text>a D-hexose + ATP = a D-hexose 6-phosphate + ADP + H(+)</text>
        <dbReference type="Rhea" id="RHEA:22740"/>
        <dbReference type="ChEBI" id="CHEBI:4194"/>
        <dbReference type="ChEBI" id="CHEBI:15378"/>
        <dbReference type="ChEBI" id="CHEBI:30616"/>
        <dbReference type="ChEBI" id="CHEBI:229467"/>
        <dbReference type="ChEBI" id="CHEBI:456216"/>
        <dbReference type="EC" id="2.7.1.1"/>
    </reaction>
    <physiologicalReaction direction="left-to-right" evidence="9">
        <dbReference type="Rhea" id="RHEA:22741"/>
    </physiologicalReaction>
</comment>
<evidence type="ECO:0000256" key="6">
    <source>
        <dbReference type="ARBA" id="ARBA00022777"/>
    </source>
</evidence>
<comment type="similarity">
    <text evidence="3 11">Belongs to the hexokinase family.</text>
</comment>
<evidence type="ECO:0000256" key="4">
    <source>
        <dbReference type="ARBA" id="ARBA00022679"/>
    </source>
</evidence>
<sequence>MPASRRGSGSIVLPSGVTMAMHTRTNEEEDLPHATKKTMADHLRKFESLFTLTPQRMRMIVEAFKETLELGLTKPKQIVPMIPTYVFGWPTGEETGDILAVDLGGTNLRVCLVTLQGAGKFEITQTKYRLTEEQKQEDGQRLFDFCAECLKTFVDTSLADETSGLKIKEGEKLPLGFTFSYPCSQERIDHGELIRWTKGFGAPNTEGQDVAAMFRKSLEKFDLPIELTALINDTTGTLIASHYVNPATKIAVIFGTGCNAAYMERVGDIPKIKNLGIEDDAEMGINCEWGAFDSFEHEHLPRTKYDAIVDDTSNKPGEQAFEKLISGRYLGEILRLVICELIDEGVLFLGQNTYKLEAPYAFDTAFLSLMESDPTDELLMVVGIFSHFFAVETTLAERQFFRALARLIGRRAARLSACGIAAIVGKMGYLEEGCAVGADGSLYNKYPGFADRVHEGLVDVFGDKGRNIVTHHAEDGSGVGSAIIAAMTKIRKDAGLYVNV</sequence>
<dbReference type="PROSITE" id="PS51748">
    <property type="entry name" value="HEXOKINASE_2"/>
    <property type="match status" value="1"/>
</dbReference>
<dbReference type="EMBL" id="JARKIE010000109">
    <property type="protein sequence ID" value="KAJ7683316.1"/>
    <property type="molecule type" value="Genomic_DNA"/>
</dbReference>
<comment type="catalytic activity">
    <reaction evidence="10">
        <text>D-fructose + ATP = D-fructose 6-phosphate + ADP + H(+)</text>
        <dbReference type="Rhea" id="RHEA:16125"/>
        <dbReference type="ChEBI" id="CHEBI:15378"/>
        <dbReference type="ChEBI" id="CHEBI:30616"/>
        <dbReference type="ChEBI" id="CHEBI:37721"/>
        <dbReference type="ChEBI" id="CHEBI:61527"/>
        <dbReference type="ChEBI" id="CHEBI:456216"/>
        <dbReference type="EC" id="2.7.1.1"/>
    </reaction>
    <physiologicalReaction direction="left-to-right" evidence="10">
        <dbReference type="Rhea" id="RHEA:16126"/>
    </physiologicalReaction>
</comment>
<evidence type="ECO:0000259" key="12">
    <source>
        <dbReference type="Pfam" id="PF00349"/>
    </source>
</evidence>
<dbReference type="PANTHER" id="PTHR19443:SF16">
    <property type="entry name" value="HEXOKINASE TYPE 1-RELATED"/>
    <property type="match status" value="1"/>
</dbReference>
<dbReference type="AlphaFoldDB" id="A0AAD7D7K3"/>
<dbReference type="InterPro" id="IPR001312">
    <property type="entry name" value="Hexokinase"/>
</dbReference>
<evidence type="ECO:0000256" key="7">
    <source>
        <dbReference type="ARBA" id="ARBA00022840"/>
    </source>
</evidence>
<proteinExistence type="inferred from homology"/>
<evidence type="ECO:0000256" key="3">
    <source>
        <dbReference type="ARBA" id="ARBA00009225"/>
    </source>
</evidence>
<keyword evidence="7 11" id="KW-0067">ATP-binding</keyword>
<evidence type="ECO:0000259" key="13">
    <source>
        <dbReference type="Pfam" id="PF03727"/>
    </source>
</evidence>
<keyword evidence="8 11" id="KW-0324">Glycolysis</keyword>
<dbReference type="GO" id="GO:0005524">
    <property type="term" value="F:ATP binding"/>
    <property type="evidence" value="ECO:0007669"/>
    <property type="project" value="UniProtKB-UniRule"/>
</dbReference>
<feature type="domain" description="Hexokinase C-terminal" evidence="13">
    <location>
        <begin position="249"/>
        <end position="487"/>
    </location>
</feature>
<dbReference type="InterPro" id="IPR019807">
    <property type="entry name" value="Hexokinase_BS"/>
</dbReference>
<evidence type="ECO:0000256" key="1">
    <source>
        <dbReference type="ARBA" id="ARBA00004888"/>
    </source>
</evidence>
<dbReference type="FunFam" id="3.30.420.40:FF:000156">
    <property type="entry name" value="Phosphotransferase"/>
    <property type="match status" value="1"/>
</dbReference>
<feature type="domain" description="Hexokinase N-terminal" evidence="12">
    <location>
        <begin position="43"/>
        <end position="243"/>
    </location>
</feature>